<name>A0A916YJ72_9SPHN</name>
<evidence type="ECO:0000256" key="6">
    <source>
        <dbReference type="ARBA" id="ARBA00035023"/>
    </source>
</evidence>
<dbReference type="Gene3D" id="3.10.180.80">
    <property type="entry name" value="Uncharacterised protein PF07063, DUF1338"/>
    <property type="match status" value="1"/>
</dbReference>
<evidence type="ECO:0000256" key="7">
    <source>
        <dbReference type="ARBA" id="ARBA00035034"/>
    </source>
</evidence>
<evidence type="ECO:0000256" key="4">
    <source>
        <dbReference type="ARBA" id="ARBA00023004"/>
    </source>
</evidence>
<keyword evidence="10" id="KW-1185">Reference proteome</keyword>
<evidence type="ECO:0000256" key="2">
    <source>
        <dbReference type="ARBA" id="ARBA00022964"/>
    </source>
</evidence>
<accession>A0A916YJ72</accession>
<gene>
    <name evidence="9" type="ORF">GCM10010989_21440</name>
</gene>
<evidence type="ECO:0000256" key="1">
    <source>
        <dbReference type="ARBA" id="ARBA00001954"/>
    </source>
</evidence>
<dbReference type="AlphaFoldDB" id="A0A916YJ72"/>
<proteinExistence type="inferred from homology"/>
<dbReference type="EC" id="1.13.11.93" evidence="6"/>
<evidence type="ECO:0000256" key="5">
    <source>
        <dbReference type="ARBA" id="ARBA00035013"/>
    </source>
</evidence>
<reference evidence="9 10" key="1">
    <citation type="journal article" date="2014" name="Int. J. Syst. Evol. Microbiol.">
        <title>Complete genome sequence of Corynebacterium casei LMG S-19264T (=DSM 44701T), isolated from a smear-ripened cheese.</title>
        <authorList>
            <consortium name="US DOE Joint Genome Institute (JGI-PGF)"/>
            <person name="Walter F."/>
            <person name="Albersmeier A."/>
            <person name="Kalinowski J."/>
            <person name="Ruckert C."/>
        </authorList>
    </citation>
    <scope>NUCLEOTIDE SEQUENCE [LARGE SCALE GENOMIC DNA]</scope>
    <source>
        <strain evidence="9 10">CGMCC 1.15358</strain>
    </source>
</reference>
<evidence type="ECO:0000256" key="3">
    <source>
        <dbReference type="ARBA" id="ARBA00023002"/>
    </source>
</evidence>
<evidence type="ECO:0000313" key="10">
    <source>
        <dbReference type="Proteomes" id="UP000598997"/>
    </source>
</evidence>
<comment type="cofactor">
    <cofactor evidence="1">
        <name>Fe(2+)</name>
        <dbReference type="ChEBI" id="CHEBI:29033"/>
    </cofactor>
</comment>
<comment type="caution">
    <text evidence="9">The sequence shown here is derived from an EMBL/GenBank/DDBJ whole genome shotgun (WGS) entry which is preliminary data.</text>
</comment>
<dbReference type="PANTHER" id="PTHR39479">
    <property type="match status" value="1"/>
</dbReference>
<dbReference type="EMBL" id="BMIO01000006">
    <property type="protein sequence ID" value="GGD46846.1"/>
    <property type="molecule type" value="Genomic_DNA"/>
</dbReference>
<dbReference type="OrthoDB" id="4394119at2"/>
<dbReference type="InterPro" id="IPR047869">
    <property type="entry name" value="YdcJ_bac-like"/>
</dbReference>
<keyword evidence="3" id="KW-0560">Oxidoreductase</keyword>
<dbReference type="CDD" id="cd16348">
    <property type="entry name" value="VOC_YdcJ_like"/>
    <property type="match status" value="1"/>
</dbReference>
<keyword evidence="4" id="KW-0408">Iron</keyword>
<comment type="similarity">
    <text evidence="5">Belongs to the 2-oxoadipate dioxygenase/decarboxylase family.</text>
</comment>
<dbReference type="Pfam" id="PF07063">
    <property type="entry name" value="HGLS"/>
    <property type="match status" value="1"/>
</dbReference>
<keyword evidence="2" id="KW-0223">Dioxygenase</keyword>
<evidence type="ECO:0000256" key="8">
    <source>
        <dbReference type="ARBA" id="ARBA00035045"/>
    </source>
</evidence>
<dbReference type="RefSeq" id="WP_066761846.1">
    <property type="nucleotide sequence ID" value="NZ_BMIO01000006.1"/>
</dbReference>
<evidence type="ECO:0000313" key="9">
    <source>
        <dbReference type="EMBL" id="GGD46846.1"/>
    </source>
</evidence>
<dbReference type="PANTHER" id="PTHR39479:SF2">
    <property type="entry name" value="2-OXOADIPATE DIOXYGENASE_DECARBOXYLASE"/>
    <property type="match status" value="1"/>
</dbReference>
<dbReference type="GO" id="GO:0051213">
    <property type="term" value="F:dioxygenase activity"/>
    <property type="evidence" value="ECO:0007669"/>
    <property type="project" value="UniProtKB-KW"/>
</dbReference>
<organism evidence="9 10">
    <name type="scientific">Croceicoccus pelagius</name>
    <dbReference type="NCBI Taxonomy" id="1703341"/>
    <lineage>
        <taxon>Bacteria</taxon>
        <taxon>Pseudomonadati</taxon>
        <taxon>Pseudomonadota</taxon>
        <taxon>Alphaproteobacteria</taxon>
        <taxon>Sphingomonadales</taxon>
        <taxon>Erythrobacteraceae</taxon>
        <taxon>Croceicoccus</taxon>
    </lineage>
</organism>
<dbReference type="InterPro" id="IPR009770">
    <property type="entry name" value="HGLS"/>
</dbReference>
<dbReference type="Proteomes" id="UP000598997">
    <property type="component" value="Unassembled WGS sequence"/>
</dbReference>
<protein>
    <recommendedName>
        <fullName evidence="7">2-oxoadipate dioxygenase/decarboxylase</fullName>
        <ecNumber evidence="6">1.13.11.93</ecNumber>
    </recommendedName>
    <alternativeName>
        <fullName evidence="8">2-hydroxyglutarate synthase</fullName>
    </alternativeName>
</protein>
<dbReference type="SMART" id="SM01150">
    <property type="entry name" value="DUF1338"/>
    <property type="match status" value="1"/>
</dbReference>
<sequence>MTFVSSDLLRARFSAAMSAMYREEVPLYATLLDIVADVNAKTDADLASRDGARLSAERHGAIRVGTAEELSQMRRFFAVMGMDPVGYYDLSPAGVPVHSTAFRPVTNEALAANPFRMFCSLLRLELIDDAGLRDRAAEALSKRQICSDRLLDLIAKTESDGGLGDDDGTAFLAEGLAVFRWHSEAQVSSADYRAMKAQHGLVADIVCFKGPHINHLTPRTLDIDAVQGEMIARGIDAKDRIEGPPRRKCPILLRQTSFKALSEAVTFKDGSEGAHTARFGEIEQRGAALTPKGRDLYDTCLNRALAADGDYEQALAASFADFPDDWDMLRSEGLAYFREDESGVVPIVWEDFLPVSAAGIFQSNLGDDARDNAMQGGTQAAFEAALGCPVRDMFELYAAQAEGVALTA</sequence>